<evidence type="ECO:0000313" key="1">
    <source>
        <dbReference type="EMBL" id="KAF4149889.1"/>
    </source>
</evidence>
<reference evidence="1" key="1">
    <citation type="submission" date="2020-03" db="EMBL/GenBank/DDBJ databases">
        <title>Hybrid Assembly of Korean Phytophthora infestans isolates.</title>
        <authorList>
            <person name="Prokchorchik M."/>
            <person name="Lee Y."/>
            <person name="Seo J."/>
            <person name="Cho J.-H."/>
            <person name="Park Y.-E."/>
            <person name="Jang D.-C."/>
            <person name="Im J.-S."/>
            <person name="Choi J.-G."/>
            <person name="Park H.-J."/>
            <person name="Lee G.-B."/>
            <person name="Lee Y.-G."/>
            <person name="Hong S.-Y."/>
            <person name="Cho K."/>
            <person name="Sohn K.H."/>
        </authorList>
    </citation>
    <scope>NUCLEOTIDE SEQUENCE</scope>
    <source>
        <strain evidence="1">KR_2_A2</strain>
    </source>
</reference>
<dbReference type="AlphaFoldDB" id="A0A8S9VF97"/>
<dbReference type="EMBL" id="JAACNO010000105">
    <property type="protein sequence ID" value="KAF4149889.1"/>
    <property type="molecule type" value="Genomic_DNA"/>
</dbReference>
<gene>
    <name evidence="1" type="ORF">GN958_ATG00828</name>
</gene>
<dbReference type="Proteomes" id="UP000704712">
    <property type="component" value="Unassembled WGS sequence"/>
</dbReference>
<name>A0A8S9VF97_PHYIN</name>
<accession>A0A8S9VF97</accession>
<organism evidence="1 2">
    <name type="scientific">Phytophthora infestans</name>
    <name type="common">Potato late blight agent</name>
    <name type="synonym">Botrytis infestans</name>
    <dbReference type="NCBI Taxonomy" id="4787"/>
    <lineage>
        <taxon>Eukaryota</taxon>
        <taxon>Sar</taxon>
        <taxon>Stramenopiles</taxon>
        <taxon>Oomycota</taxon>
        <taxon>Peronosporomycetes</taxon>
        <taxon>Peronosporales</taxon>
        <taxon>Peronosporaceae</taxon>
        <taxon>Phytophthora</taxon>
    </lineage>
</organism>
<protein>
    <submittedName>
        <fullName evidence="1">Uncharacterized protein</fullName>
    </submittedName>
</protein>
<evidence type="ECO:0000313" key="2">
    <source>
        <dbReference type="Proteomes" id="UP000704712"/>
    </source>
</evidence>
<sequence length="167" mass="19159">MATTISAACALSTGASSYNRLQDMTKRLTGCDTITYEDKFCTIQRRQGSLDAFVKGDDFSRSIHPWLDWNIMEIRELSMCEKVKTHKYTLLSAVSIKVMKKSMFSLEVVVQLSVYTWLGEKILFYFVTFENEANMSADAIIDRRGDVLDMMDLRQPGYATKFVTMRQ</sequence>
<comment type="caution">
    <text evidence="1">The sequence shown here is derived from an EMBL/GenBank/DDBJ whole genome shotgun (WGS) entry which is preliminary data.</text>
</comment>
<proteinExistence type="predicted"/>